<reference evidence="1 2" key="1">
    <citation type="submission" date="2019-09" db="EMBL/GenBank/DDBJ databases">
        <title>Genome sequence of Hymenobacter sp. M3.</title>
        <authorList>
            <person name="Srinivasan S."/>
        </authorList>
    </citation>
    <scope>NUCLEOTIDE SEQUENCE [LARGE SCALE GENOMIC DNA]</scope>
    <source>
        <strain evidence="1 2">M3</strain>
    </source>
</reference>
<accession>A0A7L4ZSZ8</accession>
<dbReference type="RefSeq" id="WP_151080460.1">
    <property type="nucleotide sequence ID" value="NZ_CP047647.1"/>
</dbReference>
<comment type="caution">
    <text evidence="1">The sequence shown here is derived from an EMBL/GenBank/DDBJ whole genome shotgun (WGS) entry which is preliminary data.</text>
</comment>
<dbReference type="InterPro" id="IPR036895">
    <property type="entry name" value="Uracil-DNA_glycosylase-like_sf"/>
</dbReference>
<evidence type="ECO:0000313" key="1">
    <source>
        <dbReference type="EMBL" id="KAA9327230.1"/>
    </source>
</evidence>
<proteinExistence type="predicted"/>
<name>A0A7L4ZSZ8_9BACT</name>
<protein>
    <submittedName>
        <fullName evidence="1">Uncharacterized protein</fullName>
    </submittedName>
</protein>
<dbReference type="AlphaFoldDB" id="A0A7L4ZSZ8"/>
<gene>
    <name evidence="1" type="ORF">F0P96_18530</name>
</gene>
<keyword evidence="2" id="KW-1185">Reference proteome</keyword>
<dbReference type="Gene3D" id="3.40.470.10">
    <property type="entry name" value="Uracil-DNA glycosylase-like domain"/>
    <property type="match status" value="1"/>
</dbReference>
<evidence type="ECO:0000313" key="2">
    <source>
        <dbReference type="Proteomes" id="UP000326380"/>
    </source>
</evidence>
<organism evidence="1 2">
    <name type="scientific">Hymenobacter busanensis</name>
    <dbReference type="NCBI Taxonomy" id="2607656"/>
    <lineage>
        <taxon>Bacteria</taxon>
        <taxon>Pseudomonadati</taxon>
        <taxon>Bacteroidota</taxon>
        <taxon>Cytophagia</taxon>
        <taxon>Cytophagales</taxon>
        <taxon>Hymenobacteraceae</taxon>
        <taxon>Hymenobacter</taxon>
    </lineage>
</organism>
<dbReference type="EMBL" id="VTWU01000007">
    <property type="protein sequence ID" value="KAA9327230.1"/>
    <property type="molecule type" value="Genomic_DNA"/>
</dbReference>
<dbReference type="SUPFAM" id="SSF52141">
    <property type="entry name" value="Uracil-DNA glycosylase-like"/>
    <property type="match status" value="1"/>
</dbReference>
<dbReference type="Proteomes" id="UP000326380">
    <property type="component" value="Unassembled WGS sequence"/>
</dbReference>
<sequence>MPIINHRFLSHSIHPDTETLIVGTFNPETAENEADFFYGRSRNFLWRLLPAAYGSEDLKGRAVADKINFIRTHKIDFIDLIARVEVEAGQEANYDDIYLDSKKPAWNDVIAQLEQLQHIKRVCFTRKTLGGIPHMKVRVEEIQRYCNAHGIEFSLLKTPARTYSVHKQAIWSNFFGKTSTN</sequence>